<evidence type="ECO:0000313" key="2">
    <source>
        <dbReference type="EMBL" id="EAU48700.1"/>
    </source>
</evidence>
<evidence type="ECO:0000256" key="1">
    <source>
        <dbReference type="SAM" id="MobiDB-lite"/>
    </source>
</evidence>
<accession>Q0FW52</accession>
<organism evidence="2 3">
    <name type="scientific">Salipiger bermudensis (strain DSM 26914 / JCM 13377 / KCTC 12554 / HTCC2601)</name>
    <name type="common">Pelagibaca bermudensis</name>
    <dbReference type="NCBI Taxonomy" id="314265"/>
    <lineage>
        <taxon>Bacteria</taxon>
        <taxon>Pseudomonadati</taxon>
        <taxon>Pseudomonadota</taxon>
        <taxon>Alphaproteobacteria</taxon>
        <taxon>Rhodobacterales</taxon>
        <taxon>Roseobacteraceae</taxon>
        <taxon>Salipiger</taxon>
    </lineage>
</organism>
<proteinExistence type="predicted"/>
<evidence type="ECO:0000313" key="3">
    <source>
        <dbReference type="Proteomes" id="UP000006230"/>
    </source>
</evidence>
<dbReference type="AlphaFoldDB" id="Q0FW52"/>
<name>Q0FW52_SALBH</name>
<protein>
    <submittedName>
        <fullName evidence="2">Uncharacterized protein</fullName>
    </submittedName>
</protein>
<feature type="region of interest" description="Disordered" evidence="1">
    <location>
        <begin position="1"/>
        <end position="22"/>
    </location>
</feature>
<dbReference type="Proteomes" id="UP000006230">
    <property type="component" value="Unassembled WGS sequence"/>
</dbReference>
<feature type="compositionally biased region" description="Polar residues" evidence="1">
    <location>
        <begin position="7"/>
        <end position="22"/>
    </location>
</feature>
<sequence length="22" mass="2333">MRPPLSRSPTRTCAGSPSRSST</sequence>
<dbReference type="EMBL" id="AATQ01000001">
    <property type="protein sequence ID" value="EAU48700.1"/>
    <property type="molecule type" value="Genomic_DNA"/>
</dbReference>
<keyword evidence="3" id="KW-1185">Reference proteome</keyword>
<dbReference type="HOGENOM" id="CLU_3424862_0_0_5"/>
<comment type="caution">
    <text evidence="2">The sequence shown here is derived from an EMBL/GenBank/DDBJ whole genome shotgun (WGS) entry which is preliminary data.</text>
</comment>
<reference evidence="2 3" key="1">
    <citation type="journal article" date="2010" name="J. Bacteriol.">
        <title>Genome sequences of Pelagibaca bermudensis HTCC2601T and Maritimibacter alkaliphilus HTCC2654T, the type strains of two marine Roseobacter genera.</title>
        <authorList>
            <person name="Thrash J.C."/>
            <person name="Cho J.C."/>
            <person name="Ferriera S."/>
            <person name="Johnson J."/>
            <person name="Vergin K.L."/>
            <person name="Giovannoni S.J."/>
        </authorList>
    </citation>
    <scope>NUCLEOTIDE SEQUENCE [LARGE SCALE GENOMIC DNA]</scope>
    <source>
        <strain evidence="3">DSM 26914 / JCM 13377 / KCTC 12554 / HTCC2601</strain>
    </source>
</reference>
<gene>
    <name evidence="2" type="ORF">R2601_03968</name>
</gene>